<comment type="similarity">
    <text evidence="3">Belongs to the wax synthase family.</text>
</comment>
<evidence type="ECO:0000256" key="3">
    <source>
        <dbReference type="ARBA" id="ARBA00007282"/>
    </source>
</evidence>
<gene>
    <name evidence="10" type="ORF">MUCCIDRAFT_112585</name>
</gene>
<name>A0A168JGB4_MUCCL</name>
<comment type="pathway">
    <text evidence="2">Secondary metabolite biosynthesis.</text>
</comment>
<dbReference type="PANTHER" id="PTHR31595:SF57">
    <property type="entry name" value="OS04G0481900 PROTEIN"/>
    <property type="match status" value="1"/>
</dbReference>
<dbReference type="PANTHER" id="PTHR31595">
    <property type="entry name" value="LONG-CHAIN-ALCOHOL O-FATTY-ACYLTRANSFERASE 3-RELATED"/>
    <property type="match status" value="1"/>
</dbReference>
<keyword evidence="7 8" id="KW-0472">Membrane</keyword>
<keyword evidence="6 8" id="KW-1133">Transmembrane helix</keyword>
<dbReference type="GO" id="GO:0016020">
    <property type="term" value="C:membrane"/>
    <property type="evidence" value="ECO:0007669"/>
    <property type="project" value="UniProtKB-SubCell"/>
</dbReference>
<comment type="subcellular location">
    <subcellularLocation>
        <location evidence="1">Membrane</location>
        <topology evidence="1">Multi-pass membrane protein</topology>
    </subcellularLocation>
</comment>
<reference evidence="10 11" key="1">
    <citation type="submission" date="2015-06" db="EMBL/GenBank/DDBJ databases">
        <title>Expansion of signal transduction pathways in fungi by whole-genome duplication.</title>
        <authorList>
            <consortium name="DOE Joint Genome Institute"/>
            <person name="Corrochano L.M."/>
            <person name="Kuo A."/>
            <person name="Marcet-Houben M."/>
            <person name="Polaino S."/>
            <person name="Salamov A."/>
            <person name="Villalobos J.M."/>
            <person name="Alvarez M.I."/>
            <person name="Avalos J."/>
            <person name="Benito E.P."/>
            <person name="Benoit I."/>
            <person name="Burger G."/>
            <person name="Camino L.P."/>
            <person name="Canovas D."/>
            <person name="Cerda-Olmedo E."/>
            <person name="Cheng J.-F."/>
            <person name="Dominguez A."/>
            <person name="Elias M."/>
            <person name="Eslava A.P."/>
            <person name="Glaser F."/>
            <person name="Grimwood J."/>
            <person name="Gutierrez G."/>
            <person name="Heitman J."/>
            <person name="Henrissat B."/>
            <person name="Iturriaga E.A."/>
            <person name="Lang B.F."/>
            <person name="Lavin J.L."/>
            <person name="Lee S."/>
            <person name="Li W."/>
            <person name="Lindquist E."/>
            <person name="Lopez-Garcia S."/>
            <person name="Luque E.M."/>
            <person name="Marcos A.T."/>
            <person name="Martin J."/>
            <person name="Mccluskey K."/>
            <person name="Medina H.R."/>
            <person name="Miralles-Duran A."/>
            <person name="Miyazaki A."/>
            <person name="Munoz-Torres E."/>
            <person name="Oguiza J.A."/>
            <person name="Ohm R."/>
            <person name="Olmedo M."/>
            <person name="Orejas M."/>
            <person name="Ortiz-Castellanos L."/>
            <person name="Pisabarro A.G."/>
            <person name="Rodriguez-Romero J."/>
            <person name="Ruiz-Herrera J."/>
            <person name="Ruiz-Vazquez R."/>
            <person name="Sanz C."/>
            <person name="Schackwitz W."/>
            <person name="Schmutz J."/>
            <person name="Shahriari M."/>
            <person name="Shelest E."/>
            <person name="Silva-Franco F."/>
            <person name="Soanes D."/>
            <person name="Syed K."/>
            <person name="Tagua V.G."/>
            <person name="Talbot N.J."/>
            <person name="Thon M."/>
            <person name="De Vries R.P."/>
            <person name="Wiebenga A."/>
            <person name="Yadav J.S."/>
            <person name="Braun E.L."/>
            <person name="Baker S."/>
            <person name="Garre V."/>
            <person name="Horwitz B."/>
            <person name="Torres-Martinez S."/>
            <person name="Idnurm A."/>
            <person name="Herrera-Estrella A."/>
            <person name="Gabaldon T."/>
            <person name="Grigoriev I.V."/>
        </authorList>
    </citation>
    <scope>NUCLEOTIDE SEQUENCE [LARGE SCALE GENOMIC DNA]</scope>
    <source>
        <strain evidence="10 11">CBS 277.49</strain>
    </source>
</reference>
<dbReference type="InterPro" id="IPR032805">
    <property type="entry name" value="Wax_synthase_dom"/>
</dbReference>
<evidence type="ECO:0000256" key="4">
    <source>
        <dbReference type="ARBA" id="ARBA00022679"/>
    </source>
</evidence>
<keyword evidence="11" id="KW-1185">Reference proteome</keyword>
<dbReference type="VEuPathDB" id="FungiDB:MUCCIDRAFT_112585"/>
<comment type="caution">
    <text evidence="10">The sequence shown here is derived from an EMBL/GenBank/DDBJ whole genome shotgun (WGS) entry which is preliminary data.</text>
</comment>
<evidence type="ECO:0000256" key="2">
    <source>
        <dbReference type="ARBA" id="ARBA00005179"/>
    </source>
</evidence>
<dbReference type="GO" id="GO:0006629">
    <property type="term" value="P:lipid metabolic process"/>
    <property type="evidence" value="ECO:0007669"/>
    <property type="project" value="InterPro"/>
</dbReference>
<evidence type="ECO:0000256" key="7">
    <source>
        <dbReference type="ARBA" id="ARBA00023136"/>
    </source>
</evidence>
<feature type="domain" description="Wax synthase" evidence="9">
    <location>
        <begin position="202"/>
        <end position="296"/>
    </location>
</feature>
<feature type="transmembrane region" description="Helical" evidence="8">
    <location>
        <begin position="51"/>
        <end position="70"/>
    </location>
</feature>
<protein>
    <recommendedName>
        <fullName evidence="9">Wax synthase domain-containing protein</fullName>
    </recommendedName>
</protein>
<evidence type="ECO:0000259" key="9">
    <source>
        <dbReference type="Pfam" id="PF13813"/>
    </source>
</evidence>
<evidence type="ECO:0000256" key="8">
    <source>
        <dbReference type="SAM" id="Phobius"/>
    </source>
</evidence>
<keyword evidence="5 8" id="KW-0812">Transmembrane</keyword>
<proteinExistence type="inferred from homology"/>
<keyword evidence="4" id="KW-0808">Transferase</keyword>
<evidence type="ECO:0000256" key="6">
    <source>
        <dbReference type="ARBA" id="ARBA00022989"/>
    </source>
</evidence>
<dbReference type="Pfam" id="PF13813">
    <property type="entry name" value="MBOAT_2"/>
    <property type="match status" value="1"/>
</dbReference>
<dbReference type="STRING" id="747725.A0A168JGB4"/>
<dbReference type="OrthoDB" id="1077582at2759"/>
<evidence type="ECO:0000313" key="10">
    <source>
        <dbReference type="EMBL" id="OAD01151.1"/>
    </source>
</evidence>
<dbReference type="AlphaFoldDB" id="A0A168JGB4"/>
<dbReference type="GO" id="GO:0008374">
    <property type="term" value="F:O-acyltransferase activity"/>
    <property type="evidence" value="ECO:0007669"/>
    <property type="project" value="InterPro"/>
</dbReference>
<feature type="transmembrane region" description="Helical" evidence="8">
    <location>
        <begin position="20"/>
        <end position="39"/>
    </location>
</feature>
<dbReference type="InterPro" id="IPR044851">
    <property type="entry name" value="Wax_synthase"/>
</dbReference>
<evidence type="ECO:0000256" key="5">
    <source>
        <dbReference type="ARBA" id="ARBA00022692"/>
    </source>
</evidence>
<evidence type="ECO:0000256" key="1">
    <source>
        <dbReference type="ARBA" id="ARBA00004141"/>
    </source>
</evidence>
<sequence>MPLQSSPLLDISLPKPIVLPTAQLAGLYACMLGIDYVLLRHQNKLFISKKTLGAGMTIVHAIVPLAIVSPLQPNNVTFAAVPWFLASYSAYLPTDKFTLTEWIKALYSTIVDRSAIDSDSKTSVNALGLLKCLRGAVKLAALYFGVEPFLPTMPDDMLRYPWLSKESLLDTFLFGLKAYLILGMVDVTTGLAQAVTGWRMVDMFDSPLLATSPRDFWSNRWNKTVRNLLHSQVFSIQKEADPKKNDDNKAVQTPEGFLSTKQGRGLMAFVVSGAFHELIICSVCRKVTLENFCFFTLHGLACMLEVHFFNTKQQPTGWKRAARIALNLGFLTLTGRLFLAPFLRTRFTEILPITHSLSFVP</sequence>
<dbReference type="Proteomes" id="UP000077051">
    <property type="component" value="Unassembled WGS sequence"/>
</dbReference>
<accession>A0A168JGB4</accession>
<organism evidence="10 11">
    <name type="scientific">Mucor lusitanicus CBS 277.49</name>
    <dbReference type="NCBI Taxonomy" id="747725"/>
    <lineage>
        <taxon>Eukaryota</taxon>
        <taxon>Fungi</taxon>
        <taxon>Fungi incertae sedis</taxon>
        <taxon>Mucoromycota</taxon>
        <taxon>Mucoromycotina</taxon>
        <taxon>Mucoromycetes</taxon>
        <taxon>Mucorales</taxon>
        <taxon>Mucorineae</taxon>
        <taxon>Mucoraceae</taxon>
        <taxon>Mucor</taxon>
    </lineage>
</organism>
<evidence type="ECO:0000313" key="11">
    <source>
        <dbReference type="Proteomes" id="UP000077051"/>
    </source>
</evidence>
<dbReference type="EMBL" id="AMYB01000006">
    <property type="protein sequence ID" value="OAD01151.1"/>
    <property type="molecule type" value="Genomic_DNA"/>
</dbReference>